<dbReference type="InterPro" id="IPR000851">
    <property type="entry name" value="Ribosomal_uS5"/>
</dbReference>
<dbReference type="SUPFAM" id="SSF54768">
    <property type="entry name" value="dsRNA-binding domain-like"/>
    <property type="match status" value="1"/>
</dbReference>
<reference evidence="10 11" key="1">
    <citation type="journal article" date="2016" name="Nat. Commun.">
        <title>Thousands of microbial genomes shed light on interconnected biogeochemical processes in an aquifer system.</title>
        <authorList>
            <person name="Anantharaman K."/>
            <person name="Brown C.T."/>
            <person name="Hug L.A."/>
            <person name="Sharon I."/>
            <person name="Castelle C.J."/>
            <person name="Probst A.J."/>
            <person name="Thomas B.C."/>
            <person name="Singh A."/>
            <person name="Wilkins M.J."/>
            <person name="Karaoz U."/>
            <person name="Brodie E.L."/>
            <person name="Williams K.H."/>
            <person name="Hubbard S.S."/>
            <person name="Banfield J.F."/>
        </authorList>
    </citation>
    <scope>NUCLEOTIDE SEQUENCE [LARGE SCALE GENOMIC DNA]</scope>
</reference>
<evidence type="ECO:0000256" key="4">
    <source>
        <dbReference type="ARBA" id="ARBA00022980"/>
    </source>
</evidence>
<evidence type="ECO:0000313" key="11">
    <source>
        <dbReference type="Proteomes" id="UP000178943"/>
    </source>
</evidence>
<dbReference type="InterPro" id="IPR020568">
    <property type="entry name" value="Ribosomal_Su5_D2-typ_SF"/>
</dbReference>
<evidence type="ECO:0000256" key="1">
    <source>
        <dbReference type="ARBA" id="ARBA00008945"/>
    </source>
</evidence>
<evidence type="ECO:0000256" key="5">
    <source>
        <dbReference type="ARBA" id="ARBA00023274"/>
    </source>
</evidence>
<evidence type="ECO:0000256" key="3">
    <source>
        <dbReference type="ARBA" id="ARBA00022884"/>
    </source>
</evidence>
<comment type="function">
    <text evidence="7">Located at the back of the 30S subunit body where it stabilizes the conformation of the head with respect to the body.</text>
</comment>
<dbReference type="FunFam" id="3.30.230.10:FF:000002">
    <property type="entry name" value="30S ribosomal protein S5"/>
    <property type="match status" value="1"/>
</dbReference>
<dbReference type="NCBIfam" id="TIGR01021">
    <property type="entry name" value="rpsE_bact"/>
    <property type="match status" value="1"/>
</dbReference>
<feature type="domain" description="S5 DRBM" evidence="9">
    <location>
        <begin position="14"/>
        <end position="77"/>
    </location>
</feature>
<dbReference type="InterPro" id="IPR005324">
    <property type="entry name" value="Ribosomal_uS5_C"/>
</dbReference>
<dbReference type="GO" id="GO:0019843">
    <property type="term" value="F:rRNA binding"/>
    <property type="evidence" value="ECO:0007669"/>
    <property type="project" value="UniProtKB-UniRule"/>
</dbReference>
<evidence type="ECO:0000313" key="10">
    <source>
        <dbReference type="EMBL" id="OGF61679.1"/>
    </source>
</evidence>
<evidence type="ECO:0000256" key="7">
    <source>
        <dbReference type="HAMAP-Rule" id="MF_01307"/>
    </source>
</evidence>
<dbReference type="EMBL" id="MFGW01000189">
    <property type="protein sequence ID" value="OGF61679.1"/>
    <property type="molecule type" value="Genomic_DNA"/>
</dbReference>
<dbReference type="SUPFAM" id="SSF54211">
    <property type="entry name" value="Ribosomal protein S5 domain 2-like"/>
    <property type="match status" value="1"/>
</dbReference>
<keyword evidence="3 7" id="KW-0694">RNA-binding</keyword>
<comment type="domain">
    <text evidence="7">The N-terminal domain interacts with the head of the 30S subunit; the C-terminal domain interacts with the body and contacts protein S4. The interaction surface between S4 and S5 is involved in control of translational fidelity.</text>
</comment>
<dbReference type="Gene3D" id="3.30.160.20">
    <property type="match status" value="1"/>
</dbReference>
<dbReference type="GO" id="GO:0003735">
    <property type="term" value="F:structural constituent of ribosome"/>
    <property type="evidence" value="ECO:0007669"/>
    <property type="project" value="UniProtKB-UniRule"/>
</dbReference>
<dbReference type="Pfam" id="PF00333">
    <property type="entry name" value="Ribosomal_S5"/>
    <property type="match status" value="1"/>
</dbReference>
<dbReference type="InterPro" id="IPR014721">
    <property type="entry name" value="Ribsml_uS5_D2-typ_fold_subgr"/>
</dbReference>
<dbReference type="PROSITE" id="PS50881">
    <property type="entry name" value="S5_DSRBD"/>
    <property type="match status" value="1"/>
</dbReference>
<dbReference type="InterPro" id="IPR018192">
    <property type="entry name" value="Ribosomal_uS5_N_CS"/>
</dbReference>
<dbReference type="HAMAP" id="MF_01307_B">
    <property type="entry name" value="Ribosomal_uS5_B"/>
    <property type="match status" value="1"/>
</dbReference>
<comment type="function">
    <text evidence="7">With S4 and S12 plays an important role in translational accuracy.</text>
</comment>
<dbReference type="InterPro" id="IPR013810">
    <property type="entry name" value="Ribosomal_uS5_N"/>
</dbReference>
<dbReference type="Proteomes" id="UP000178943">
    <property type="component" value="Unassembled WGS sequence"/>
</dbReference>
<evidence type="ECO:0000256" key="6">
    <source>
        <dbReference type="ARBA" id="ARBA00035255"/>
    </source>
</evidence>
<dbReference type="PROSITE" id="PS00585">
    <property type="entry name" value="RIBOSOMAL_S5"/>
    <property type="match status" value="1"/>
</dbReference>
<name>A0A1F5VE03_9BACT</name>
<keyword evidence="2 7" id="KW-0699">rRNA-binding</keyword>
<comment type="caution">
    <text evidence="10">The sequence shown here is derived from an EMBL/GenBank/DDBJ whole genome shotgun (WGS) entry which is preliminary data.</text>
</comment>
<gene>
    <name evidence="7" type="primary">rpsE</name>
    <name evidence="10" type="ORF">A2Y62_03050</name>
</gene>
<dbReference type="GO" id="GO:0015935">
    <property type="term" value="C:small ribosomal subunit"/>
    <property type="evidence" value="ECO:0007669"/>
    <property type="project" value="InterPro"/>
</dbReference>
<dbReference type="GO" id="GO:0006412">
    <property type="term" value="P:translation"/>
    <property type="evidence" value="ECO:0007669"/>
    <property type="project" value="UniProtKB-UniRule"/>
</dbReference>
<dbReference type="Pfam" id="PF03719">
    <property type="entry name" value="Ribosomal_S5_C"/>
    <property type="match status" value="1"/>
</dbReference>
<protein>
    <recommendedName>
        <fullName evidence="6 7">Small ribosomal subunit protein uS5</fullName>
    </recommendedName>
</protein>
<dbReference type="STRING" id="1817863.A2Y62_03050"/>
<comment type="subunit">
    <text evidence="7">Part of the 30S ribosomal subunit. Contacts proteins S4 and S8.</text>
</comment>
<evidence type="ECO:0000256" key="2">
    <source>
        <dbReference type="ARBA" id="ARBA00022730"/>
    </source>
</evidence>
<dbReference type="GO" id="GO:0005737">
    <property type="term" value="C:cytoplasm"/>
    <property type="evidence" value="ECO:0007669"/>
    <property type="project" value="UniProtKB-ARBA"/>
</dbReference>
<dbReference type="PANTHER" id="PTHR48277:SF1">
    <property type="entry name" value="MITOCHONDRIAL RIBOSOMAL PROTEIN S5"/>
    <property type="match status" value="1"/>
</dbReference>
<evidence type="ECO:0000256" key="8">
    <source>
        <dbReference type="RuleBase" id="RU003823"/>
    </source>
</evidence>
<dbReference type="InterPro" id="IPR005712">
    <property type="entry name" value="Ribosomal_uS5_bac-type"/>
</dbReference>
<dbReference type="AlphaFoldDB" id="A0A1F5VE03"/>
<dbReference type="Gene3D" id="3.30.230.10">
    <property type="match status" value="1"/>
</dbReference>
<proteinExistence type="inferred from homology"/>
<dbReference type="PANTHER" id="PTHR48277">
    <property type="entry name" value="MITOCHONDRIAL RIBOSOMAL PROTEIN S5"/>
    <property type="match status" value="1"/>
</dbReference>
<dbReference type="GO" id="GO:0042254">
    <property type="term" value="P:ribosome biogenesis"/>
    <property type="evidence" value="ECO:0007669"/>
    <property type="project" value="UniProtKB-ARBA"/>
</dbReference>
<organism evidence="10 11">
    <name type="scientific">Candidatus Fischerbacteria bacterium RBG_13_37_8</name>
    <dbReference type="NCBI Taxonomy" id="1817863"/>
    <lineage>
        <taxon>Bacteria</taxon>
        <taxon>Candidatus Fischeribacteriota</taxon>
    </lineage>
</organism>
<comment type="similarity">
    <text evidence="1 7 8">Belongs to the universal ribosomal protein uS5 family.</text>
</comment>
<sequence>MIDEKSMIEETTELKDRVVFINRVTKVVKGGKKLGFAALVVVGDGKGTVGFAKGKAREVPMAIQKAIKKARKRVIKVLITGTTISHEVIGKKDAAVVMLKPAAPGTGLIAGGAVRAVMEMAGIQDILTKSLRSTNPFALVRAAIDGLSQLTSVEEIAKLRGKSPEELKVK</sequence>
<evidence type="ECO:0000259" key="9">
    <source>
        <dbReference type="PROSITE" id="PS50881"/>
    </source>
</evidence>
<accession>A0A1F5VE03</accession>
<keyword evidence="5 7" id="KW-0687">Ribonucleoprotein</keyword>
<keyword evidence="4 7" id="KW-0689">Ribosomal protein</keyword>
<dbReference type="FunFam" id="3.30.160.20:FF:000001">
    <property type="entry name" value="30S ribosomal protein S5"/>
    <property type="match status" value="1"/>
</dbReference>